<evidence type="ECO:0000313" key="1">
    <source>
        <dbReference type="EMBL" id="KAG5639102.1"/>
    </source>
</evidence>
<proteinExistence type="predicted"/>
<keyword evidence="2" id="KW-1185">Reference proteome</keyword>
<sequence>MSWGTKQDSTPDTDLGAVIQDSHSQVDVEMLTEAADVNNLYEEALTNLRTRKPAVPKGSGAPPTIAEKEQTAKDYYANVRTNVGRLTSFSWSASGWHIEQLGSLWDFRKLVQSNKKLSRLHPCLYSYNKHCCEFSFL</sequence>
<dbReference type="EMBL" id="JABCKI010005731">
    <property type="protein sequence ID" value="KAG5639102.1"/>
    <property type="molecule type" value="Genomic_DNA"/>
</dbReference>
<reference evidence="1" key="1">
    <citation type="submission" date="2021-02" db="EMBL/GenBank/DDBJ databases">
        <authorList>
            <person name="Nieuwenhuis M."/>
            <person name="Van De Peppel L.J.J."/>
        </authorList>
    </citation>
    <scope>NUCLEOTIDE SEQUENCE</scope>
    <source>
        <strain evidence="1">D49</strain>
    </source>
</reference>
<reference evidence="1" key="2">
    <citation type="submission" date="2021-10" db="EMBL/GenBank/DDBJ databases">
        <title>Phylogenomics reveals ancestral predisposition of the termite-cultivated fungus Termitomyces towards a domesticated lifestyle.</title>
        <authorList>
            <person name="Auxier B."/>
            <person name="Grum-Grzhimaylo A."/>
            <person name="Cardenas M.E."/>
            <person name="Lodge J.D."/>
            <person name="Laessoe T."/>
            <person name="Pedersen O."/>
            <person name="Smith M.E."/>
            <person name="Kuyper T.W."/>
            <person name="Franco-Molano E.A."/>
            <person name="Baroni T.J."/>
            <person name="Aanen D.K."/>
        </authorList>
    </citation>
    <scope>NUCLEOTIDE SEQUENCE</scope>
    <source>
        <strain evidence="1">D49</strain>
    </source>
</reference>
<dbReference type="AlphaFoldDB" id="A0A9P7G245"/>
<evidence type="ECO:0000313" key="2">
    <source>
        <dbReference type="Proteomes" id="UP000717328"/>
    </source>
</evidence>
<protein>
    <submittedName>
        <fullName evidence="1">Uncharacterized protein</fullName>
    </submittedName>
</protein>
<comment type="caution">
    <text evidence="1">The sequence shown here is derived from an EMBL/GenBank/DDBJ whole genome shotgun (WGS) entry which is preliminary data.</text>
</comment>
<dbReference type="Proteomes" id="UP000717328">
    <property type="component" value="Unassembled WGS sequence"/>
</dbReference>
<accession>A0A9P7G245</accession>
<dbReference type="OrthoDB" id="26569at2759"/>
<organism evidence="1 2">
    <name type="scientific">Sphagnurus paluster</name>
    <dbReference type="NCBI Taxonomy" id="117069"/>
    <lineage>
        <taxon>Eukaryota</taxon>
        <taxon>Fungi</taxon>
        <taxon>Dikarya</taxon>
        <taxon>Basidiomycota</taxon>
        <taxon>Agaricomycotina</taxon>
        <taxon>Agaricomycetes</taxon>
        <taxon>Agaricomycetidae</taxon>
        <taxon>Agaricales</taxon>
        <taxon>Tricholomatineae</taxon>
        <taxon>Lyophyllaceae</taxon>
        <taxon>Sphagnurus</taxon>
    </lineage>
</organism>
<gene>
    <name evidence="1" type="ORF">H0H81_006691</name>
</gene>
<name>A0A9P7G245_9AGAR</name>